<keyword evidence="1" id="KW-0812">Transmembrane</keyword>
<accession>A0ABT2W176</accession>
<evidence type="ECO:0000256" key="1">
    <source>
        <dbReference type="SAM" id="Phobius"/>
    </source>
</evidence>
<comment type="caution">
    <text evidence="2">The sequence shown here is derived from an EMBL/GenBank/DDBJ whole genome shotgun (WGS) entry which is preliminary data.</text>
</comment>
<feature type="transmembrane region" description="Helical" evidence="1">
    <location>
        <begin position="25"/>
        <end position="45"/>
    </location>
</feature>
<reference evidence="3" key="1">
    <citation type="submission" date="2023-07" db="EMBL/GenBank/DDBJ databases">
        <title>Chryseobacterium sp. strain PBS4-4 Genome sequencing and assembly.</title>
        <authorList>
            <person name="Jung Y."/>
        </authorList>
    </citation>
    <scope>NUCLEOTIDE SEQUENCE [LARGE SCALE GENOMIC DNA]</scope>
    <source>
        <strain evidence="3">PBS4-4</strain>
    </source>
</reference>
<name>A0ABT2W176_9FLAO</name>
<keyword evidence="1" id="KW-1133">Transmembrane helix</keyword>
<evidence type="ECO:0000313" key="2">
    <source>
        <dbReference type="EMBL" id="MCU7615674.1"/>
    </source>
</evidence>
<evidence type="ECO:0000313" key="3">
    <source>
        <dbReference type="Proteomes" id="UP001208649"/>
    </source>
</evidence>
<gene>
    <name evidence="2" type="ORF">NZ698_00570</name>
</gene>
<keyword evidence="1" id="KW-0472">Membrane</keyword>
<dbReference type="RefSeq" id="WP_263000829.1">
    <property type="nucleotide sequence ID" value="NZ_JAOTEM010000001.1"/>
</dbReference>
<proteinExistence type="predicted"/>
<dbReference type="EMBL" id="JAOTEM010000001">
    <property type="protein sequence ID" value="MCU7615674.1"/>
    <property type="molecule type" value="Genomic_DNA"/>
</dbReference>
<organism evidence="2 3">
    <name type="scientific">Chryseobacterium edaphi</name>
    <dbReference type="NCBI Taxonomy" id="2976532"/>
    <lineage>
        <taxon>Bacteria</taxon>
        <taxon>Pseudomonadati</taxon>
        <taxon>Bacteroidota</taxon>
        <taxon>Flavobacteriia</taxon>
        <taxon>Flavobacteriales</taxon>
        <taxon>Weeksellaceae</taxon>
        <taxon>Chryseobacterium group</taxon>
        <taxon>Chryseobacterium</taxon>
    </lineage>
</organism>
<sequence>MEKVYNINFKKLAIEWRETFLRTSFWIACISVLIVPLESLYIDFLRSRKQNLIRINTTCQKFSMQKRLNDYFDPLERRIEIIKAVLFDGVYLYTEAEDDQWKTKTQWLYVDNLPIYLYTEAELNSDYDFIVKIPNTGINELQLRAEIEYYMLQSKNYRIELI</sequence>
<protein>
    <submittedName>
        <fullName evidence="2">Uncharacterized protein</fullName>
    </submittedName>
</protein>
<keyword evidence="3" id="KW-1185">Reference proteome</keyword>
<dbReference type="Proteomes" id="UP001208649">
    <property type="component" value="Unassembled WGS sequence"/>
</dbReference>